<dbReference type="Proteomes" id="UP001210261">
    <property type="component" value="Unassembled WGS sequence"/>
</dbReference>
<dbReference type="InterPro" id="IPR013655">
    <property type="entry name" value="PAS_fold_3"/>
</dbReference>
<dbReference type="Pfam" id="PF08447">
    <property type="entry name" value="PAS_3"/>
    <property type="match status" value="1"/>
</dbReference>
<feature type="domain" description="PAS fold-3" evidence="1">
    <location>
        <begin position="26"/>
        <end position="110"/>
    </location>
</feature>
<evidence type="ECO:0000259" key="1">
    <source>
        <dbReference type="Pfam" id="PF08447"/>
    </source>
</evidence>
<name>A0ABT4VCS7_9HELI</name>
<sequence length="173" mass="20179">MRISNEIFLEDDTLITSKTDLKGHITYCNKDFMRYSKYNEKELLRKPHNIIRHPNMPKIAFKALWDTVVAKKEFFAFVCNLNKQKETYWVFANITASFDSNGNIIGYYSVRRRPSKAGVETLSQIYAKLVELEKNGGMSASEKYLVDFLTNNNLQWDKLMIDLQNQGKEGGYR</sequence>
<evidence type="ECO:0000313" key="2">
    <source>
        <dbReference type="EMBL" id="MDA3968504.1"/>
    </source>
</evidence>
<evidence type="ECO:0000313" key="3">
    <source>
        <dbReference type="Proteomes" id="UP001210261"/>
    </source>
</evidence>
<dbReference type="CDD" id="cd00130">
    <property type="entry name" value="PAS"/>
    <property type="match status" value="1"/>
</dbReference>
<comment type="caution">
    <text evidence="2">The sequence shown here is derived from an EMBL/GenBank/DDBJ whole genome shotgun (WGS) entry which is preliminary data.</text>
</comment>
<proteinExistence type="predicted"/>
<reference evidence="2 3" key="1">
    <citation type="submission" date="2023-01" db="EMBL/GenBank/DDBJ databases">
        <title>Description of Helicobacter ibis sp. nov. isolated from faecal droppings of black-faced ibis (Theristicus melanopis).</title>
        <authorList>
            <person name="Lopez-Cantillo M."/>
            <person name="Vidal-Veuthey B."/>
            <person name="Mella A."/>
            <person name="De La Haba R."/>
            <person name="Collado L."/>
        </authorList>
    </citation>
    <scope>NUCLEOTIDE SEQUENCE [LARGE SCALE GENOMIC DNA]</scope>
    <source>
        <strain evidence="2 3">A82</strain>
    </source>
</reference>
<dbReference type="InterPro" id="IPR035965">
    <property type="entry name" value="PAS-like_dom_sf"/>
</dbReference>
<dbReference type="EMBL" id="JAQHXR010000001">
    <property type="protein sequence ID" value="MDA3968504.1"/>
    <property type="molecule type" value="Genomic_DNA"/>
</dbReference>
<protein>
    <submittedName>
        <fullName evidence="2">PAS domain-containing protein</fullName>
    </submittedName>
</protein>
<dbReference type="Gene3D" id="3.30.450.20">
    <property type="entry name" value="PAS domain"/>
    <property type="match status" value="1"/>
</dbReference>
<dbReference type="RefSeq" id="WP_271020790.1">
    <property type="nucleotide sequence ID" value="NZ_JAQHXR010000001.1"/>
</dbReference>
<dbReference type="SUPFAM" id="SSF55785">
    <property type="entry name" value="PYP-like sensor domain (PAS domain)"/>
    <property type="match status" value="1"/>
</dbReference>
<accession>A0ABT4VCS7</accession>
<gene>
    <name evidence="2" type="ORF">PF021_02320</name>
</gene>
<dbReference type="InterPro" id="IPR000014">
    <property type="entry name" value="PAS"/>
</dbReference>
<organism evidence="2 3">
    <name type="scientific">Helicobacter ibis</name>
    <dbReference type="NCBI Taxonomy" id="2962633"/>
    <lineage>
        <taxon>Bacteria</taxon>
        <taxon>Pseudomonadati</taxon>
        <taxon>Campylobacterota</taxon>
        <taxon>Epsilonproteobacteria</taxon>
        <taxon>Campylobacterales</taxon>
        <taxon>Helicobacteraceae</taxon>
        <taxon>Helicobacter</taxon>
    </lineage>
</organism>
<keyword evidence="3" id="KW-1185">Reference proteome</keyword>